<feature type="region of interest" description="Disordered" evidence="1">
    <location>
        <begin position="1"/>
        <end position="28"/>
    </location>
</feature>
<feature type="compositionally biased region" description="Polar residues" evidence="1">
    <location>
        <begin position="420"/>
        <end position="434"/>
    </location>
</feature>
<gene>
    <name evidence="2" type="ORF">HGRIS_008810</name>
</gene>
<organism evidence="2 3">
    <name type="scientific">Hohenbuehelia grisea</name>
    <dbReference type="NCBI Taxonomy" id="104357"/>
    <lineage>
        <taxon>Eukaryota</taxon>
        <taxon>Fungi</taxon>
        <taxon>Dikarya</taxon>
        <taxon>Basidiomycota</taxon>
        <taxon>Agaricomycotina</taxon>
        <taxon>Agaricomycetes</taxon>
        <taxon>Agaricomycetidae</taxon>
        <taxon>Agaricales</taxon>
        <taxon>Pleurotineae</taxon>
        <taxon>Pleurotaceae</taxon>
        <taxon>Hohenbuehelia</taxon>
    </lineage>
</organism>
<proteinExistence type="predicted"/>
<feature type="region of interest" description="Disordered" evidence="1">
    <location>
        <begin position="57"/>
        <end position="278"/>
    </location>
</feature>
<feature type="compositionally biased region" description="Polar residues" evidence="1">
    <location>
        <begin position="158"/>
        <end position="174"/>
    </location>
</feature>
<comment type="caution">
    <text evidence="2">The sequence shown here is derived from an EMBL/GenBank/DDBJ whole genome shotgun (WGS) entry which is preliminary data.</text>
</comment>
<sequence length="771" mass="82479">MHPGPTTTFVPHRQTSSSSRSRGYSYDEGRDMANMLTLIAERDGRHDTSGDAALARAIAQQDAQGRWPSAWTEQPQQYQYARPPSRTATPRHATPMRPPSTNPAARPITPRRSTPALPANAGSAARPIAPRRSTPALPNTGSPSTSPQTPPQRWIPSSYPSHYTPSGSRPTSPQVWIPPNGPNMSSASAQSSSRPTTPKIWIPPPNTSNASDVARTGSPARATTPQRWIPSPAAFAERTGSPVQRVSSPRVASSSSASAATPSPLNPERIASPVQRVSSPRVVSAGSVASATPSPLNPVVNNPPDEVIARQLARTWHVESLQGTLWDDPTYSPNASLYRVQSPPISSHTRTVSNSGGGSELLARTLRRNSVSQSGPPPTVISSASASASANARNIPHGPAVVVEADEPDPSPQHSPIPQRPASLSVSPVPSMASSDGGVYGPGPDSQLVRYRRLFTSGHSCPRCGAGIEAPRIRISLSSSKCPPASLIDAMHARCGSCRRTFCCGCDTPFSCPIGCAGSSTCVAGRCCSKAVAVGVFHVLSAFDTEYTRRAKGLAQAREQRPVETTTREMRENFINLVVSRTQPSTLEWEKVAVGALRALDALLVHTGNPGEDGDDSRSQTVHPTVALLIRMSTLPELLSRLLRARSVSDWVALSDMYCAALAVLKTMANCGLAAVLQDPLQRIAETNGLEHWMWGDASISWEQVDGGEVDEADEARIARSPPIYDLVRGLERHRRPLLELASRIRFAATVQKVHVMCDGILYLLLQQMVP</sequence>
<evidence type="ECO:0000256" key="1">
    <source>
        <dbReference type="SAM" id="MobiDB-lite"/>
    </source>
</evidence>
<name>A0ABR3J943_9AGAR</name>
<feature type="compositionally biased region" description="Low complexity" evidence="1">
    <location>
        <begin position="382"/>
        <end position="392"/>
    </location>
</feature>
<feature type="compositionally biased region" description="Polar residues" evidence="1">
    <location>
        <begin position="1"/>
        <end position="15"/>
    </location>
</feature>
<dbReference type="EMBL" id="JASNQZ010000011">
    <property type="protein sequence ID" value="KAL0952201.1"/>
    <property type="molecule type" value="Genomic_DNA"/>
</dbReference>
<accession>A0ABR3J943</accession>
<feature type="compositionally biased region" description="Pro residues" evidence="1">
    <location>
        <begin position="410"/>
        <end position="419"/>
    </location>
</feature>
<reference evidence="3" key="1">
    <citation type="submission" date="2024-06" db="EMBL/GenBank/DDBJ databases">
        <title>Multi-omics analyses provide insights into the biosynthesis of the anticancer antibiotic pleurotin in Hohenbuehelia grisea.</title>
        <authorList>
            <person name="Weaver J.A."/>
            <person name="Alberti F."/>
        </authorList>
    </citation>
    <scope>NUCLEOTIDE SEQUENCE [LARGE SCALE GENOMIC DNA]</scope>
    <source>
        <strain evidence="3">T-177</strain>
    </source>
</reference>
<protein>
    <submittedName>
        <fullName evidence="2">Uncharacterized protein</fullName>
    </submittedName>
</protein>
<feature type="compositionally biased region" description="Low complexity" evidence="1">
    <location>
        <begin position="241"/>
        <end position="263"/>
    </location>
</feature>
<evidence type="ECO:0000313" key="3">
    <source>
        <dbReference type="Proteomes" id="UP001556367"/>
    </source>
</evidence>
<feature type="region of interest" description="Disordered" evidence="1">
    <location>
        <begin position="369"/>
        <end position="441"/>
    </location>
</feature>
<dbReference type="Proteomes" id="UP001556367">
    <property type="component" value="Unassembled WGS sequence"/>
</dbReference>
<evidence type="ECO:0000313" key="2">
    <source>
        <dbReference type="EMBL" id="KAL0952201.1"/>
    </source>
</evidence>
<keyword evidence="3" id="KW-1185">Reference proteome</keyword>